<feature type="disulfide bond" evidence="2">
    <location>
        <begin position="276"/>
        <end position="288"/>
    </location>
</feature>
<organism evidence="4 5">
    <name type="scientific">Allacma fusca</name>
    <dbReference type="NCBI Taxonomy" id="39272"/>
    <lineage>
        <taxon>Eukaryota</taxon>
        <taxon>Metazoa</taxon>
        <taxon>Ecdysozoa</taxon>
        <taxon>Arthropoda</taxon>
        <taxon>Hexapoda</taxon>
        <taxon>Collembola</taxon>
        <taxon>Symphypleona</taxon>
        <taxon>Sminthuridae</taxon>
        <taxon>Allacma</taxon>
    </lineage>
</organism>
<keyword evidence="5" id="KW-1185">Reference proteome</keyword>
<comment type="caution">
    <text evidence="2">Lacks conserved residue(s) required for the propagation of feature annotation.</text>
</comment>
<evidence type="ECO:0000259" key="3">
    <source>
        <dbReference type="PROSITE" id="PS50240"/>
    </source>
</evidence>
<dbReference type="Proteomes" id="UP000708208">
    <property type="component" value="Unassembled WGS sequence"/>
</dbReference>
<dbReference type="PROSITE" id="PS00134">
    <property type="entry name" value="TRYPSIN_HIS"/>
    <property type="match status" value="1"/>
</dbReference>
<dbReference type="PROSITE" id="PS50240">
    <property type="entry name" value="TRYPSIN_DOM"/>
    <property type="match status" value="1"/>
</dbReference>
<evidence type="ECO:0000256" key="2">
    <source>
        <dbReference type="PROSITE-ProRule" id="PRU00124"/>
    </source>
</evidence>
<dbReference type="InterPro" id="IPR002172">
    <property type="entry name" value="LDrepeatLR_classA_rpt"/>
</dbReference>
<dbReference type="Pfam" id="PF00089">
    <property type="entry name" value="Trypsin"/>
    <property type="match status" value="1"/>
</dbReference>
<dbReference type="InterPro" id="IPR001254">
    <property type="entry name" value="Trypsin_dom"/>
</dbReference>
<evidence type="ECO:0000313" key="5">
    <source>
        <dbReference type="Proteomes" id="UP000708208"/>
    </source>
</evidence>
<protein>
    <recommendedName>
        <fullName evidence="3">Peptidase S1 domain-containing protein</fullName>
    </recommendedName>
</protein>
<dbReference type="GO" id="GO:0006508">
    <property type="term" value="P:proteolysis"/>
    <property type="evidence" value="ECO:0007669"/>
    <property type="project" value="InterPro"/>
</dbReference>
<dbReference type="PROSITE" id="PS50068">
    <property type="entry name" value="LDLRA_2"/>
    <property type="match status" value="1"/>
</dbReference>
<gene>
    <name evidence="4" type="ORF">AFUS01_LOCUS38526</name>
</gene>
<keyword evidence="1 2" id="KW-1015">Disulfide bond</keyword>
<reference evidence="4" key="1">
    <citation type="submission" date="2021-06" db="EMBL/GenBank/DDBJ databases">
        <authorList>
            <person name="Hodson N. C."/>
            <person name="Mongue J. A."/>
            <person name="Jaron S. K."/>
        </authorList>
    </citation>
    <scope>NUCLEOTIDE SEQUENCE</scope>
</reference>
<dbReference type="OrthoDB" id="8170759at2759"/>
<dbReference type="Pfam" id="PF00057">
    <property type="entry name" value="Ldl_recept_a"/>
    <property type="match status" value="1"/>
</dbReference>
<dbReference type="CDD" id="cd00190">
    <property type="entry name" value="Tryp_SPc"/>
    <property type="match status" value="1"/>
</dbReference>
<feature type="disulfide bond" evidence="2">
    <location>
        <begin position="283"/>
        <end position="301"/>
    </location>
</feature>
<dbReference type="InterPro" id="IPR018114">
    <property type="entry name" value="TRYPSIN_HIS"/>
</dbReference>
<dbReference type="CDD" id="cd00112">
    <property type="entry name" value="LDLa"/>
    <property type="match status" value="1"/>
</dbReference>
<evidence type="ECO:0000256" key="1">
    <source>
        <dbReference type="ARBA" id="ARBA00023157"/>
    </source>
</evidence>
<feature type="domain" description="Peptidase S1" evidence="3">
    <location>
        <begin position="453"/>
        <end position="706"/>
    </location>
</feature>
<dbReference type="PANTHER" id="PTHR24252">
    <property type="entry name" value="ACROSIN-RELATED"/>
    <property type="match status" value="1"/>
</dbReference>
<dbReference type="AlphaFoldDB" id="A0A8J2L9C0"/>
<accession>A0A8J2L9C0</accession>
<sequence length="712" mass="79004">CVGEYHQPNEENCGLREVIPGDPRTENPWVVSIYTRKNHKSPFQYFITGGLINPTSVFTIFGGGYGQPPYTNTIKKYHIPSSSNFLVVAGLPSMDMKDADEHAQFANIHRHFPTRHTYEVFHSLCELGLTGRFSNVLTYKKNLEPSYSSGFNIPLNTSGPYAPSLLLSQTSNDEVCLNTYKYYYRSPPDEIFCLQVLPEEGVSNNTCMAHGTIKVALSTPRFLSMLTYFSPIPRYYISGAISLIARKERGQCDINTIYHVVNIWGDLDWVKSNIICDPDMYSCSNGKCIPLHQVCDGKQDCSTAGFTEDEDPVFCSATNRCKTPNSYQCGLEGACISLDQVGDDVEDCPSGSDEDIKVVFSRKEAMPASPDGIDSCDPIMLGKGVLANCSHPQFENVDCLKAPPGTVVTLSCDKYYIPTSRVNFIKMKCYGDKSWKPFNTFSCRPECGLLRSEAEGQEVTSGMPFPWHAAILRENQNGSRDYICGASLVERNILITAGHCTTDEEGVPYDTKAIKISFNYDPYSEDSRKEDANLKELFEVEEIQLPTTYNVKTLESDIAVVKLAYPVTYSQTLMPICYLMNKFNPIPPVNSTGTVAGFGVTETGLPSSKLKYANLQVLPKEECNLRSADKFCAKSSQSGESLCHGDSGGGFVFPFKTEDVFVAYLLKGVVSNQEKLKGDQFDVDSSSVSGFTHLDSHSNWLFRVLQNITQSL</sequence>
<dbReference type="SMART" id="SM00020">
    <property type="entry name" value="Tryp_SPc"/>
    <property type="match status" value="1"/>
</dbReference>
<dbReference type="SMART" id="SM00192">
    <property type="entry name" value="LDLa"/>
    <property type="match status" value="2"/>
</dbReference>
<evidence type="ECO:0000313" key="4">
    <source>
        <dbReference type="EMBL" id="CAG7828608.1"/>
    </source>
</evidence>
<dbReference type="PANTHER" id="PTHR24252:SF7">
    <property type="entry name" value="HYALIN"/>
    <property type="match status" value="1"/>
</dbReference>
<feature type="non-terminal residue" evidence="4">
    <location>
        <position position="1"/>
    </location>
</feature>
<comment type="caution">
    <text evidence="4">The sequence shown here is derived from an EMBL/GenBank/DDBJ whole genome shotgun (WGS) entry which is preliminary data.</text>
</comment>
<dbReference type="GO" id="GO:0004252">
    <property type="term" value="F:serine-type endopeptidase activity"/>
    <property type="evidence" value="ECO:0007669"/>
    <property type="project" value="InterPro"/>
</dbReference>
<proteinExistence type="predicted"/>
<dbReference type="EMBL" id="CAJVCH010548221">
    <property type="protein sequence ID" value="CAG7828608.1"/>
    <property type="molecule type" value="Genomic_DNA"/>
</dbReference>
<name>A0A8J2L9C0_9HEXA</name>